<protein>
    <submittedName>
        <fullName evidence="2">Uncharacterized protein</fullName>
    </submittedName>
</protein>
<accession>A0A5C5V2G2</accession>
<keyword evidence="1" id="KW-0812">Transmembrane</keyword>
<evidence type="ECO:0000256" key="1">
    <source>
        <dbReference type="SAM" id="Phobius"/>
    </source>
</evidence>
<organism evidence="2 3">
    <name type="scientific">Thalassoglobus neptunius</name>
    <dbReference type="NCBI Taxonomy" id="1938619"/>
    <lineage>
        <taxon>Bacteria</taxon>
        <taxon>Pseudomonadati</taxon>
        <taxon>Planctomycetota</taxon>
        <taxon>Planctomycetia</taxon>
        <taxon>Planctomycetales</taxon>
        <taxon>Planctomycetaceae</taxon>
        <taxon>Thalassoglobus</taxon>
    </lineage>
</organism>
<keyword evidence="1" id="KW-0472">Membrane</keyword>
<evidence type="ECO:0000313" key="3">
    <source>
        <dbReference type="Proteomes" id="UP000317243"/>
    </source>
</evidence>
<proteinExistence type="predicted"/>
<gene>
    <name evidence="2" type="ORF">KOR42_53880</name>
</gene>
<sequence length="34" mass="3804">MYMIGWIISLAIAFAIGFVLGALAEVKFRMDKNL</sequence>
<keyword evidence="1" id="KW-1133">Transmembrane helix</keyword>
<name>A0A5C5V2G2_9PLAN</name>
<evidence type="ECO:0000313" key="2">
    <source>
        <dbReference type="EMBL" id="TWT32160.1"/>
    </source>
</evidence>
<comment type="caution">
    <text evidence="2">The sequence shown here is derived from an EMBL/GenBank/DDBJ whole genome shotgun (WGS) entry which is preliminary data.</text>
</comment>
<dbReference type="EMBL" id="SIHI01000092">
    <property type="protein sequence ID" value="TWT32160.1"/>
    <property type="molecule type" value="Genomic_DNA"/>
</dbReference>
<keyword evidence="3" id="KW-1185">Reference proteome</keyword>
<dbReference type="AlphaFoldDB" id="A0A5C5V2G2"/>
<reference evidence="2 3" key="1">
    <citation type="submission" date="2019-02" db="EMBL/GenBank/DDBJ databases">
        <title>Deep-cultivation of Planctomycetes and their phenomic and genomic characterization uncovers novel biology.</title>
        <authorList>
            <person name="Wiegand S."/>
            <person name="Jogler M."/>
            <person name="Boedeker C."/>
            <person name="Pinto D."/>
            <person name="Vollmers J."/>
            <person name="Rivas-Marin E."/>
            <person name="Kohn T."/>
            <person name="Peeters S.H."/>
            <person name="Heuer A."/>
            <person name="Rast P."/>
            <person name="Oberbeckmann S."/>
            <person name="Bunk B."/>
            <person name="Jeske O."/>
            <person name="Meyerdierks A."/>
            <person name="Storesund J.E."/>
            <person name="Kallscheuer N."/>
            <person name="Luecker S."/>
            <person name="Lage O.M."/>
            <person name="Pohl T."/>
            <person name="Merkel B.J."/>
            <person name="Hornburger P."/>
            <person name="Mueller R.-W."/>
            <person name="Bruemmer F."/>
            <person name="Labrenz M."/>
            <person name="Spormann A.M."/>
            <person name="Op Den Camp H."/>
            <person name="Overmann J."/>
            <person name="Amann R."/>
            <person name="Jetten M.S.M."/>
            <person name="Mascher T."/>
            <person name="Medema M.H."/>
            <person name="Devos D.P."/>
            <person name="Kaster A.-K."/>
            <person name="Ovreas L."/>
            <person name="Rohde M."/>
            <person name="Galperin M.Y."/>
            <person name="Jogler C."/>
        </authorList>
    </citation>
    <scope>NUCLEOTIDE SEQUENCE [LARGE SCALE GENOMIC DNA]</scope>
    <source>
        <strain evidence="2 3">KOR42</strain>
    </source>
</reference>
<feature type="transmembrane region" description="Helical" evidence="1">
    <location>
        <begin position="6"/>
        <end position="24"/>
    </location>
</feature>
<dbReference type="Proteomes" id="UP000317243">
    <property type="component" value="Unassembled WGS sequence"/>
</dbReference>